<comment type="similarity">
    <text evidence="1 5">Belongs to the glycosyl hydrolase 32 family.</text>
</comment>
<organism evidence="9 10">
    <name type="scientific">Aureobasidium pullulans</name>
    <name type="common">Black yeast</name>
    <name type="synonym">Pullularia pullulans</name>
    <dbReference type="NCBI Taxonomy" id="5580"/>
    <lineage>
        <taxon>Eukaryota</taxon>
        <taxon>Fungi</taxon>
        <taxon>Dikarya</taxon>
        <taxon>Ascomycota</taxon>
        <taxon>Pezizomycotina</taxon>
        <taxon>Dothideomycetes</taxon>
        <taxon>Dothideomycetidae</taxon>
        <taxon>Dothideales</taxon>
        <taxon>Saccotheciaceae</taxon>
        <taxon>Aureobasidium</taxon>
    </lineage>
</organism>
<dbReference type="GO" id="GO:0004575">
    <property type="term" value="F:sucrose alpha-glucosidase activity"/>
    <property type="evidence" value="ECO:0007669"/>
    <property type="project" value="TreeGrafter"/>
</dbReference>
<accession>A0A4S9EWX1</accession>
<keyword evidence="3 5" id="KW-0378">Hydrolase</keyword>
<dbReference type="PROSITE" id="PS00609">
    <property type="entry name" value="GLYCOSYL_HYDROL_F32"/>
    <property type="match status" value="1"/>
</dbReference>
<evidence type="ECO:0000256" key="6">
    <source>
        <dbReference type="SAM" id="SignalP"/>
    </source>
</evidence>
<feature type="chain" id="PRO_5020619543" evidence="6">
    <location>
        <begin position="30"/>
        <end position="700"/>
    </location>
</feature>
<dbReference type="GO" id="GO:0005737">
    <property type="term" value="C:cytoplasm"/>
    <property type="evidence" value="ECO:0007669"/>
    <property type="project" value="TreeGrafter"/>
</dbReference>
<dbReference type="AlphaFoldDB" id="A0A4S9EWX1"/>
<feature type="signal peptide" evidence="6">
    <location>
        <begin position="1"/>
        <end position="29"/>
    </location>
</feature>
<evidence type="ECO:0000256" key="4">
    <source>
        <dbReference type="ARBA" id="ARBA00023295"/>
    </source>
</evidence>
<dbReference type="SUPFAM" id="SSF75005">
    <property type="entry name" value="Arabinanase/levansucrase/invertase"/>
    <property type="match status" value="1"/>
</dbReference>
<dbReference type="GO" id="GO:0005987">
    <property type="term" value="P:sucrose catabolic process"/>
    <property type="evidence" value="ECO:0007669"/>
    <property type="project" value="TreeGrafter"/>
</dbReference>
<dbReference type="InterPro" id="IPR013320">
    <property type="entry name" value="ConA-like_dom_sf"/>
</dbReference>
<evidence type="ECO:0000256" key="1">
    <source>
        <dbReference type="ARBA" id="ARBA00009902"/>
    </source>
</evidence>
<evidence type="ECO:0000313" key="9">
    <source>
        <dbReference type="EMBL" id="THX39260.1"/>
    </source>
</evidence>
<dbReference type="InterPro" id="IPR013189">
    <property type="entry name" value="Glyco_hydro_32_C"/>
</dbReference>
<evidence type="ECO:0000256" key="3">
    <source>
        <dbReference type="ARBA" id="ARBA00022801"/>
    </source>
</evidence>
<dbReference type="Pfam" id="PF08244">
    <property type="entry name" value="Glyco_hydro_32C"/>
    <property type="match status" value="1"/>
</dbReference>
<evidence type="ECO:0000313" key="10">
    <source>
        <dbReference type="Proteomes" id="UP000308953"/>
    </source>
</evidence>
<dbReference type="InterPro" id="IPR001362">
    <property type="entry name" value="Glyco_hydro_32"/>
</dbReference>
<dbReference type="CDD" id="cd18622">
    <property type="entry name" value="GH32_Inu-like"/>
    <property type="match status" value="1"/>
</dbReference>
<gene>
    <name evidence="9" type="ORF">D6D10_04439</name>
</gene>
<dbReference type="SUPFAM" id="SSF49899">
    <property type="entry name" value="Concanavalin A-like lectins/glucanases"/>
    <property type="match status" value="1"/>
</dbReference>
<evidence type="ECO:0000259" key="8">
    <source>
        <dbReference type="Pfam" id="PF08244"/>
    </source>
</evidence>
<evidence type="ECO:0000259" key="7">
    <source>
        <dbReference type="Pfam" id="PF00251"/>
    </source>
</evidence>
<dbReference type="SMART" id="SM00640">
    <property type="entry name" value="Glyco_32"/>
    <property type="match status" value="1"/>
</dbReference>
<dbReference type="Proteomes" id="UP000308953">
    <property type="component" value="Unassembled WGS sequence"/>
</dbReference>
<protein>
    <submittedName>
        <fullName evidence="9">Concanavalin A-like lectin/glucanase</fullName>
    </submittedName>
</protein>
<name>A0A4S9EWX1_AURPU</name>
<keyword evidence="9" id="KW-0430">Lectin</keyword>
<dbReference type="Gene3D" id="2.60.120.560">
    <property type="entry name" value="Exo-inulinase, domain 1"/>
    <property type="match status" value="1"/>
</dbReference>
<evidence type="ECO:0000256" key="2">
    <source>
        <dbReference type="ARBA" id="ARBA00022729"/>
    </source>
</evidence>
<dbReference type="Pfam" id="PF00251">
    <property type="entry name" value="Glyco_hydro_32N"/>
    <property type="match status" value="2"/>
</dbReference>
<keyword evidence="2 6" id="KW-0732">Signal</keyword>
<feature type="domain" description="Glycosyl hydrolase family 32 N-terminal" evidence="7">
    <location>
        <begin position="457"/>
        <end position="530"/>
    </location>
</feature>
<dbReference type="FunFam" id="2.60.120.560:FF:000003">
    <property type="entry name" value="Extracellular exo-inulinase inuE"/>
    <property type="match status" value="1"/>
</dbReference>
<comment type="caution">
    <text evidence="9">The sequence shown here is derived from an EMBL/GenBank/DDBJ whole genome shotgun (WGS) entry which is preliminary data.</text>
</comment>
<dbReference type="PANTHER" id="PTHR42800">
    <property type="entry name" value="EXOINULINASE INUD (AFU_ORTHOLOGUE AFUA_5G00480)"/>
    <property type="match status" value="1"/>
</dbReference>
<proteinExistence type="inferred from homology"/>
<feature type="domain" description="Glycosyl hydrolase family 32 C-terminal" evidence="8">
    <location>
        <begin position="537"/>
        <end position="694"/>
    </location>
</feature>
<evidence type="ECO:0000256" key="5">
    <source>
        <dbReference type="RuleBase" id="RU362110"/>
    </source>
</evidence>
<dbReference type="GO" id="GO:0030246">
    <property type="term" value="F:carbohydrate binding"/>
    <property type="evidence" value="ECO:0007669"/>
    <property type="project" value="UniProtKB-KW"/>
</dbReference>
<dbReference type="PANTHER" id="PTHR42800:SF1">
    <property type="entry name" value="EXOINULINASE INUD (AFU_ORTHOLOGUE AFUA_5G00480)"/>
    <property type="match status" value="1"/>
</dbReference>
<dbReference type="EMBL" id="QZAV01000077">
    <property type="protein sequence ID" value="THX39260.1"/>
    <property type="molecule type" value="Genomic_DNA"/>
</dbReference>
<dbReference type="Gene3D" id="2.115.10.20">
    <property type="entry name" value="Glycosyl hydrolase domain, family 43"/>
    <property type="match status" value="2"/>
</dbReference>
<dbReference type="InterPro" id="IPR018053">
    <property type="entry name" value="Glyco_hydro_32_AS"/>
</dbReference>
<dbReference type="InterPro" id="IPR023296">
    <property type="entry name" value="Glyco_hydro_beta-prop_sf"/>
</dbReference>
<dbReference type="InterPro" id="IPR013148">
    <property type="entry name" value="Glyco_hydro_32_N"/>
</dbReference>
<feature type="domain" description="Glycosyl hydrolase family 32 N-terminal" evidence="7">
    <location>
        <begin position="41"/>
        <end position="305"/>
    </location>
</feature>
<sequence length="700" mass="75885">MSISVCAVMLPSLLQAIAFMLGLSQLASAQSYNEPYRPQFHFSPKKGWMNDPNGLLYYNGFYHMYYQYNPGGNTWGNISWGHATSRDLTKWEEQPVALLARGYGKNVTEMFFSGSAVADTQNTSGFGKKGKVPFVAMYTSVHPYAEKLPSGKTVRPNQQSQSIAYSLDEGITWTTYDAVNPVILEPPVSYADQFIDFRDPFVFWHEETKKWVVILSLAQLHKLLIYTSPNLKDWTLASEFGPVNAAGGLWECPSLFPLPLDGKSSNTKWITQIGLNPGGPPGVVGSGTQYVVGSFDGKIFTADADSVYPPPGAPSGSITFADFEGTSFAELGWTATGDLVDAGPVQTVADDLSSSIVDTFLGSDTKEGTLTSKPFTISKSHINFLIAGGNALGQEGLNLIVSNKTVRQATGANTGVLVWQGWDVSEFQGETAVLEIVDLSTGGWGHTIVDKITFSDGPITSQKANWMDYGPDFYAAVPWNGLATQDRTNIGWMNNWQYAQVIPTDPWRSAMSVPRGLSLQTVNGKAQIVQTAKEKWSSLESRGGSYSNKWSSVSEGTQKLKLDGKTLDIVLTFDDRSAAAGKASRFGIILRASKDLSQQTRVGYDFTIKQLFVDRTKSGNSSFDATFASVYYAPLQATRGGKITMRILLDWSSVEVFGGVGETTLTAQIFPADSGTDVLLFSEGGKTKDVSVTAKGVGSA</sequence>
<dbReference type="GO" id="GO:0051670">
    <property type="term" value="F:inulinase activity"/>
    <property type="evidence" value="ECO:0007669"/>
    <property type="project" value="UniProtKB-ARBA"/>
</dbReference>
<reference evidence="9 10" key="1">
    <citation type="submission" date="2018-10" db="EMBL/GenBank/DDBJ databases">
        <title>Fifty Aureobasidium pullulans genomes reveal a recombining polyextremotolerant generalist.</title>
        <authorList>
            <person name="Gostincar C."/>
            <person name="Turk M."/>
            <person name="Zajc J."/>
            <person name="Gunde-Cimerman N."/>
        </authorList>
    </citation>
    <scope>NUCLEOTIDE SEQUENCE [LARGE SCALE GENOMIC DNA]</scope>
    <source>
        <strain evidence="9 10">EXF-9785</strain>
    </source>
</reference>
<keyword evidence="4 5" id="KW-0326">Glycosidase</keyword>